<dbReference type="EMBL" id="PXOA01000138">
    <property type="protein sequence ID" value="RFU79831.1"/>
    <property type="molecule type" value="Genomic_DNA"/>
</dbReference>
<dbReference type="AlphaFoldDB" id="A0A395NWH3"/>
<reference evidence="1 2" key="1">
    <citation type="journal article" date="2018" name="PLoS Pathog.">
        <title>Evolution of structural diversity of trichothecenes, a family of toxins produced by plant pathogenic and entomopathogenic fungi.</title>
        <authorList>
            <person name="Proctor R.H."/>
            <person name="McCormick S.P."/>
            <person name="Kim H.S."/>
            <person name="Cardoza R.E."/>
            <person name="Stanley A.M."/>
            <person name="Lindo L."/>
            <person name="Kelly A."/>
            <person name="Brown D.W."/>
            <person name="Lee T."/>
            <person name="Vaughan M.M."/>
            <person name="Alexander N.J."/>
            <person name="Busman M."/>
            <person name="Gutierrez S."/>
        </authorList>
    </citation>
    <scope>NUCLEOTIDE SEQUENCE [LARGE SCALE GENOMIC DNA]</scope>
    <source>
        <strain evidence="1 2">IBT 40837</strain>
    </source>
</reference>
<evidence type="ECO:0000313" key="2">
    <source>
        <dbReference type="Proteomes" id="UP000266272"/>
    </source>
</evidence>
<dbReference type="OrthoDB" id="3513679at2759"/>
<keyword evidence="2" id="KW-1185">Reference proteome</keyword>
<dbReference type="Proteomes" id="UP000266272">
    <property type="component" value="Unassembled WGS sequence"/>
</dbReference>
<evidence type="ECO:0000313" key="1">
    <source>
        <dbReference type="EMBL" id="RFU79831.1"/>
    </source>
</evidence>
<gene>
    <name evidence="1" type="ORF">TARUN_2426</name>
</gene>
<name>A0A395NWH3_TRIAR</name>
<organism evidence="1 2">
    <name type="scientific">Trichoderma arundinaceum</name>
    <dbReference type="NCBI Taxonomy" id="490622"/>
    <lineage>
        <taxon>Eukaryota</taxon>
        <taxon>Fungi</taxon>
        <taxon>Dikarya</taxon>
        <taxon>Ascomycota</taxon>
        <taxon>Pezizomycotina</taxon>
        <taxon>Sordariomycetes</taxon>
        <taxon>Hypocreomycetidae</taxon>
        <taxon>Hypocreales</taxon>
        <taxon>Hypocreaceae</taxon>
        <taxon>Trichoderma</taxon>
    </lineage>
</organism>
<sequence length="280" mass="32131">MHQDFDGVFCGGPHDRPLAEMTREELLWDLRTFAEEDHRIFIWHHSIRETYKPSTRDADNNCLPSMSVLEVADTCNNFPTDNSSIVRLSKVICDEVEAQRNLSSVPNERLRILQPLFQALIIVVSEDKYNNEDSKTVGRLPVHLVRTGVEEGLSAPITFEPIVAKIIKHIEPGRIVQVTIETAIDFVMSLEARETAAFGLRPDPVTEWQPGEDWSMRFWREIGETGPLIGPSSRWVDIEKYPHWRGNGQKTDAGFMTGIEQQEFKHEARREAQRAARKRE</sequence>
<proteinExistence type="predicted"/>
<accession>A0A395NWH3</accession>
<protein>
    <submittedName>
        <fullName evidence="1">Uncharacterized protein</fullName>
    </submittedName>
</protein>
<comment type="caution">
    <text evidence="1">The sequence shown here is derived from an EMBL/GenBank/DDBJ whole genome shotgun (WGS) entry which is preliminary data.</text>
</comment>